<proteinExistence type="predicted"/>
<reference evidence="1 2" key="1">
    <citation type="submission" date="2020-04" db="EMBL/GenBank/DDBJ databases">
        <title>MicrobeNet Type strains.</title>
        <authorList>
            <person name="Nicholson A.C."/>
        </authorList>
    </citation>
    <scope>NUCLEOTIDE SEQUENCE [LARGE SCALE GENOMIC DNA]</scope>
    <source>
        <strain evidence="1 2">JCM 12354</strain>
    </source>
</reference>
<keyword evidence="2" id="KW-1185">Reference proteome</keyword>
<evidence type="ECO:0000313" key="2">
    <source>
        <dbReference type="Proteomes" id="UP000565711"/>
    </source>
</evidence>
<dbReference type="Proteomes" id="UP000565711">
    <property type="component" value="Unassembled WGS sequence"/>
</dbReference>
<dbReference type="InterPro" id="IPR046480">
    <property type="entry name" value="DUF6573"/>
</dbReference>
<dbReference type="AlphaFoldDB" id="A0A846Y2Z5"/>
<gene>
    <name evidence="1" type="ORF">HGA08_27190</name>
</gene>
<comment type="caution">
    <text evidence="1">The sequence shown here is derived from an EMBL/GenBank/DDBJ whole genome shotgun (WGS) entry which is preliminary data.</text>
</comment>
<sequence length="132" mass="14544">MSDNIFGEVIHAYTRAEALADGFMHDISELASEYGFRYPVHVAQYAWAEAISWPHTGACQDETGRAWDVLTMARLALQAAIRRGVTSGPVRFTVVRITEPDRTDPEPITLEIELGPGDQGEPVFTITAGPDR</sequence>
<organism evidence="1 2">
    <name type="scientific">Nocardia vermiculata</name>
    <dbReference type="NCBI Taxonomy" id="257274"/>
    <lineage>
        <taxon>Bacteria</taxon>
        <taxon>Bacillati</taxon>
        <taxon>Actinomycetota</taxon>
        <taxon>Actinomycetes</taxon>
        <taxon>Mycobacteriales</taxon>
        <taxon>Nocardiaceae</taxon>
        <taxon>Nocardia</taxon>
    </lineage>
</organism>
<protein>
    <submittedName>
        <fullName evidence="1">Uncharacterized protein</fullName>
    </submittedName>
</protein>
<name>A0A846Y2Z5_9NOCA</name>
<accession>A0A846Y2Z5</accession>
<dbReference type="Pfam" id="PF20213">
    <property type="entry name" value="DUF6573"/>
    <property type="match status" value="1"/>
</dbReference>
<dbReference type="EMBL" id="JAAXOP010000022">
    <property type="protein sequence ID" value="NKY53886.1"/>
    <property type="molecule type" value="Genomic_DNA"/>
</dbReference>
<dbReference type="RefSeq" id="WP_067879247.1">
    <property type="nucleotide sequence ID" value="NZ_JAAXOP010000022.1"/>
</dbReference>
<evidence type="ECO:0000313" key="1">
    <source>
        <dbReference type="EMBL" id="NKY53886.1"/>
    </source>
</evidence>